<dbReference type="EMBL" id="JADBEK010000001">
    <property type="protein sequence ID" value="MBE1592376.1"/>
    <property type="molecule type" value="Genomic_DNA"/>
</dbReference>
<organism evidence="1 2">
    <name type="scientific">Nonomuraea angiospora</name>
    <dbReference type="NCBI Taxonomy" id="46172"/>
    <lineage>
        <taxon>Bacteria</taxon>
        <taxon>Bacillati</taxon>
        <taxon>Actinomycetota</taxon>
        <taxon>Actinomycetes</taxon>
        <taxon>Streptosporangiales</taxon>
        <taxon>Streptosporangiaceae</taxon>
        <taxon>Nonomuraea</taxon>
    </lineage>
</organism>
<protein>
    <recommendedName>
        <fullName evidence="3">Restriction endonuclease</fullName>
    </recommendedName>
</protein>
<evidence type="ECO:0000313" key="1">
    <source>
        <dbReference type="EMBL" id="MBE1592376.1"/>
    </source>
</evidence>
<name>A0ABR9MJ62_9ACTN</name>
<dbReference type="RefSeq" id="WP_225964161.1">
    <property type="nucleotide sequence ID" value="NZ_JADBEK010000001.1"/>
</dbReference>
<proteinExistence type="predicted"/>
<keyword evidence="2" id="KW-1185">Reference proteome</keyword>
<evidence type="ECO:0000313" key="2">
    <source>
        <dbReference type="Proteomes" id="UP000633509"/>
    </source>
</evidence>
<accession>A0ABR9MJ62</accession>
<evidence type="ECO:0008006" key="3">
    <source>
        <dbReference type="Google" id="ProtNLM"/>
    </source>
</evidence>
<comment type="caution">
    <text evidence="1">The sequence shown here is derived from an EMBL/GenBank/DDBJ whole genome shotgun (WGS) entry which is preliminary data.</text>
</comment>
<dbReference type="Proteomes" id="UP000633509">
    <property type="component" value="Unassembled WGS sequence"/>
</dbReference>
<sequence>MVKPSGMPLQVRHVADALHKEFDGLIHMADATKMSPEEFERKFLSRALAAFVARRLANLTPEQAGDAVIDGANDVGIDAIAFADNGLHLLLIQSKWKDRGTAGFGIDDARAFWDGLTSIDQQKFERFNERFEAHAEQVKAVLTDPRGRITLVVVLMGGGTLSSAVLERFDALKSEFNTGFDKKLDHDVWSLQRIWEAVRDGLAEPPIQLSAHIDEWIRIGEPYDAYHLDRCLIWNEHHLRHALREYEHFYNQHRAHQALNQAAPLRTVPDPITDPERIIDLNVRRRDRLGGVLHEYSQAA</sequence>
<gene>
    <name evidence="1" type="ORF">H4W80_010634</name>
</gene>
<reference evidence="1 2" key="1">
    <citation type="submission" date="2020-10" db="EMBL/GenBank/DDBJ databases">
        <title>Sequencing the genomes of 1000 actinobacteria strains.</title>
        <authorList>
            <person name="Klenk H.-P."/>
        </authorList>
    </citation>
    <scope>NUCLEOTIDE SEQUENCE [LARGE SCALE GENOMIC DNA]</scope>
    <source>
        <strain evidence="1 2">DSM 43173</strain>
    </source>
</reference>